<dbReference type="CDD" id="cd06257">
    <property type="entry name" value="DnaJ"/>
    <property type="match status" value="1"/>
</dbReference>
<reference evidence="10" key="1">
    <citation type="submission" date="2021-02" db="EMBL/GenBank/DDBJ databases">
        <authorList>
            <person name="Nowell W R."/>
        </authorList>
    </citation>
    <scope>NUCLEOTIDE SEQUENCE</scope>
</reference>
<dbReference type="SUPFAM" id="SSF46565">
    <property type="entry name" value="Chaperone J-domain"/>
    <property type="match status" value="1"/>
</dbReference>
<evidence type="ECO:0000256" key="3">
    <source>
        <dbReference type="ARBA" id="ARBA00022771"/>
    </source>
</evidence>
<dbReference type="InterPro" id="IPR008971">
    <property type="entry name" value="HSP40/DnaJ_pept-bd"/>
</dbReference>
<dbReference type="GO" id="GO:0031072">
    <property type="term" value="F:heat shock protein binding"/>
    <property type="evidence" value="ECO:0007669"/>
    <property type="project" value="InterPro"/>
</dbReference>
<dbReference type="GO" id="GO:0008270">
    <property type="term" value="F:zinc ion binding"/>
    <property type="evidence" value="ECO:0007669"/>
    <property type="project" value="UniProtKB-KW"/>
</dbReference>
<dbReference type="PANTHER" id="PTHR44145">
    <property type="entry name" value="DNAJ HOMOLOG SUBFAMILY A MEMBER 3, MITOCHONDRIAL"/>
    <property type="match status" value="1"/>
</dbReference>
<name>A0A815HPL0_ADIRI</name>
<dbReference type="GO" id="GO:0043066">
    <property type="term" value="P:negative regulation of apoptotic process"/>
    <property type="evidence" value="ECO:0007669"/>
    <property type="project" value="TreeGrafter"/>
</dbReference>
<keyword evidence="3 6" id="KW-0863">Zinc-finger</keyword>
<dbReference type="InterPro" id="IPR002939">
    <property type="entry name" value="DnaJ_C"/>
</dbReference>
<protein>
    <submittedName>
        <fullName evidence="10">Uncharacterized protein</fullName>
    </submittedName>
</protein>
<keyword evidence="5" id="KW-0143">Chaperone</keyword>
<dbReference type="GO" id="GO:0005524">
    <property type="term" value="F:ATP binding"/>
    <property type="evidence" value="ECO:0007669"/>
    <property type="project" value="InterPro"/>
</dbReference>
<evidence type="ECO:0000259" key="9">
    <source>
        <dbReference type="PROSITE" id="PS51188"/>
    </source>
</evidence>
<dbReference type="Gene3D" id="2.60.260.20">
    <property type="entry name" value="Urease metallochaperone UreE, N-terminal domain"/>
    <property type="match status" value="2"/>
</dbReference>
<dbReference type="InterPro" id="IPR036869">
    <property type="entry name" value="J_dom_sf"/>
</dbReference>
<dbReference type="HAMAP" id="MF_01152">
    <property type="entry name" value="DnaJ"/>
    <property type="match status" value="1"/>
</dbReference>
<dbReference type="EMBL" id="CAJNOJ010000268">
    <property type="protein sequence ID" value="CAF1355348.1"/>
    <property type="molecule type" value="Genomic_DNA"/>
</dbReference>
<dbReference type="GO" id="GO:0009408">
    <property type="term" value="P:response to heat"/>
    <property type="evidence" value="ECO:0007669"/>
    <property type="project" value="InterPro"/>
</dbReference>
<dbReference type="FunFam" id="2.60.260.20:FF:000005">
    <property type="entry name" value="Chaperone protein dnaJ 1, mitochondrial"/>
    <property type="match status" value="1"/>
</dbReference>
<dbReference type="GO" id="GO:0006457">
    <property type="term" value="P:protein folding"/>
    <property type="evidence" value="ECO:0007669"/>
    <property type="project" value="InterPro"/>
</dbReference>
<dbReference type="InterPro" id="IPR036410">
    <property type="entry name" value="HSP_DnaJ_Cys-rich_dom_sf"/>
</dbReference>
<evidence type="ECO:0000259" key="8">
    <source>
        <dbReference type="PROSITE" id="PS50076"/>
    </source>
</evidence>
<dbReference type="GO" id="GO:0007005">
    <property type="term" value="P:mitochondrion organization"/>
    <property type="evidence" value="ECO:0007669"/>
    <property type="project" value="TreeGrafter"/>
</dbReference>
<sequence>MLVCSNCIVRLTPLVCKYLATSSLSTISSNSWLAHNNVLGYSFRTNLFNSSQSKSITILSLPHTRSFHTSNKRDKKDYYDVLGVPKTATAKDIKKAYYSLAKEYHPDTTQKKDAATTKKFQEVSEAYEVLSDETKRKNYDTYGMSGSPFGSGDGASYPGAGSRTGPAGQGDFRGYEYYQSQVDPEELFRKIFGDAFSRGGFGNHEWMNEAQENQFGKQGITQLALDLTFQEAVRGCNKEVNVRIIDTCPTCKGSRCAAGSQPQKCRTCNGTGMETIETGPFFMRATCRTCHGRRETISRPCLECSGKGKTAQKKSVTIPIPAGVEDGQTMRVNMGSSEVFVTFRVKSSEKFRRDKEDIHSEAGISIVQAILGGAIKVPGIYEDHVLQIPPGTQSHHRFRLIGKGIKRLHSPGTGDHYVHIKIKVPSRLTAEQKALVLSYAELDKDTDGTINGLTQTKSGNRVINEDDYPLLKSVRQALSNLPLGSKKVADTIDERETDTKRNATAKKQ</sequence>
<dbReference type="OrthoDB" id="10256793at2759"/>
<organism evidence="10 11">
    <name type="scientific">Adineta ricciae</name>
    <name type="common">Rotifer</name>
    <dbReference type="NCBI Taxonomy" id="249248"/>
    <lineage>
        <taxon>Eukaryota</taxon>
        <taxon>Metazoa</taxon>
        <taxon>Spiralia</taxon>
        <taxon>Gnathifera</taxon>
        <taxon>Rotifera</taxon>
        <taxon>Eurotatoria</taxon>
        <taxon>Bdelloidea</taxon>
        <taxon>Adinetida</taxon>
        <taxon>Adinetidae</taxon>
        <taxon>Adineta</taxon>
    </lineage>
</organism>
<feature type="compositionally biased region" description="Basic and acidic residues" evidence="7">
    <location>
        <begin position="487"/>
        <end position="501"/>
    </location>
</feature>
<evidence type="ECO:0000256" key="4">
    <source>
        <dbReference type="ARBA" id="ARBA00022833"/>
    </source>
</evidence>
<proteinExistence type="inferred from homology"/>
<dbReference type="InterPro" id="IPR001623">
    <property type="entry name" value="DnaJ_domain"/>
</dbReference>
<dbReference type="CDD" id="cd10719">
    <property type="entry name" value="DnaJ_zf"/>
    <property type="match status" value="1"/>
</dbReference>
<evidence type="ECO:0000313" key="10">
    <source>
        <dbReference type="EMBL" id="CAF1355348.1"/>
    </source>
</evidence>
<dbReference type="CDD" id="cd10747">
    <property type="entry name" value="DnaJ_C"/>
    <property type="match status" value="1"/>
</dbReference>
<dbReference type="GO" id="GO:0005739">
    <property type="term" value="C:mitochondrion"/>
    <property type="evidence" value="ECO:0007669"/>
    <property type="project" value="TreeGrafter"/>
</dbReference>
<evidence type="ECO:0000256" key="6">
    <source>
        <dbReference type="PROSITE-ProRule" id="PRU00546"/>
    </source>
</evidence>
<dbReference type="PRINTS" id="PR00625">
    <property type="entry name" value="JDOMAIN"/>
</dbReference>
<evidence type="ECO:0000256" key="2">
    <source>
        <dbReference type="ARBA" id="ARBA00022737"/>
    </source>
</evidence>
<accession>A0A815HPL0</accession>
<dbReference type="PROSITE" id="PS50076">
    <property type="entry name" value="DNAJ_2"/>
    <property type="match status" value="1"/>
</dbReference>
<keyword evidence="1 6" id="KW-0479">Metal-binding</keyword>
<dbReference type="InterPro" id="IPR018253">
    <property type="entry name" value="DnaJ_domain_CS"/>
</dbReference>
<dbReference type="SUPFAM" id="SSF49493">
    <property type="entry name" value="HSP40/DnaJ peptide-binding domain"/>
    <property type="match status" value="2"/>
</dbReference>
<evidence type="ECO:0000256" key="1">
    <source>
        <dbReference type="ARBA" id="ARBA00022723"/>
    </source>
</evidence>
<dbReference type="InterPro" id="IPR012724">
    <property type="entry name" value="DnaJ"/>
</dbReference>
<dbReference type="AlphaFoldDB" id="A0A815HPL0"/>
<gene>
    <name evidence="10" type="ORF">EDS130_LOCUS33512</name>
</gene>
<dbReference type="Gene3D" id="2.10.230.10">
    <property type="entry name" value="Heat shock protein DnaJ, cysteine-rich domain"/>
    <property type="match status" value="1"/>
</dbReference>
<dbReference type="SMART" id="SM00271">
    <property type="entry name" value="DnaJ"/>
    <property type="match status" value="1"/>
</dbReference>
<dbReference type="Proteomes" id="UP000663852">
    <property type="component" value="Unassembled WGS sequence"/>
</dbReference>
<dbReference type="PROSITE" id="PS51188">
    <property type="entry name" value="ZF_CR"/>
    <property type="match status" value="1"/>
</dbReference>
<evidence type="ECO:0000256" key="5">
    <source>
        <dbReference type="ARBA" id="ARBA00023186"/>
    </source>
</evidence>
<dbReference type="SUPFAM" id="SSF57938">
    <property type="entry name" value="DnaJ/Hsp40 cysteine-rich domain"/>
    <property type="match status" value="1"/>
</dbReference>
<feature type="domain" description="J" evidence="8">
    <location>
        <begin position="77"/>
        <end position="143"/>
    </location>
</feature>
<dbReference type="PANTHER" id="PTHR44145:SF3">
    <property type="entry name" value="DNAJ HOMOLOG SUBFAMILY A MEMBER 3, MITOCHONDRIAL"/>
    <property type="match status" value="1"/>
</dbReference>
<evidence type="ECO:0000313" key="11">
    <source>
        <dbReference type="Proteomes" id="UP000663852"/>
    </source>
</evidence>
<dbReference type="InterPro" id="IPR001305">
    <property type="entry name" value="HSP_DnaJ_Cys-rich_dom"/>
</dbReference>
<dbReference type="Pfam" id="PF01556">
    <property type="entry name" value="DnaJ_C"/>
    <property type="match status" value="1"/>
</dbReference>
<dbReference type="Pfam" id="PF00684">
    <property type="entry name" value="DnaJ_CXXCXGXG"/>
    <property type="match status" value="1"/>
</dbReference>
<feature type="zinc finger region" description="CR-type" evidence="6">
    <location>
        <begin position="235"/>
        <end position="313"/>
    </location>
</feature>
<keyword evidence="2" id="KW-0677">Repeat</keyword>
<evidence type="ECO:0000256" key="7">
    <source>
        <dbReference type="SAM" id="MobiDB-lite"/>
    </source>
</evidence>
<comment type="caution">
    <text evidence="10">The sequence shown here is derived from an EMBL/GenBank/DDBJ whole genome shotgun (WGS) entry which is preliminary data.</text>
</comment>
<dbReference type="PROSITE" id="PS00636">
    <property type="entry name" value="DNAJ_1"/>
    <property type="match status" value="1"/>
</dbReference>
<feature type="domain" description="CR-type" evidence="9">
    <location>
        <begin position="235"/>
        <end position="313"/>
    </location>
</feature>
<feature type="region of interest" description="Disordered" evidence="7">
    <location>
        <begin position="485"/>
        <end position="508"/>
    </location>
</feature>
<dbReference type="InterPro" id="IPR051938">
    <property type="entry name" value="Apopto_cytoskel_mod"/>
</dbReference>
<dbReference type="Gene3D" id="1.10.287.110">
    <property type="entry name" value="DnaJ domain"/>
    <property type="match status" value="1"/>
</dbReference>
<dbReference type="GO" id="GO:0051082">
    <property type="term" value="F:unfolded protein binding"/>
    <property type="evidence" value="ECO:0007669"/>
    <property type="project" value="InterPro"/>
</dbReference>
<dbReference type="Pfam" id="PF00226">
    <property type="entry name" value="DnaJ"/>
    <property type="match status" value="1"/>
</dbReference>
<keyword evidence="4 6" id="KW-0862">Zinc</keyword>